<reference evidence="1 2" key="1">
    <citation type="submission" date="2019-06" db="EMBL/GenBank/DDBJ databases">
        <title>Whole genome shotgun sequence of Acetobacter peroxydans NBRC 13755.</title>
        <authorList>
            <person name="Hosoyama A."/>
            <person name="Uohara A."/>
            <person name="Ohji S."/>
            <person name="Ichikawa N."/>
        </authorList>
    </citation>
    <scope>NUCLEOTIDE SEQUENCE [LARGE SCALE GENOMIC DNA]</scope>
    <source>
        <strain evidence="1 2">NBRC 13755</strain>
    </source>
</reference>
<dbReference type="Proteomes" id="UP000317730">
    <property type="component" value="Unassembled WGS sequence"/>
</dbReference>
<accession>A0A4Y3U0S2</accession>
<proteinExistence type="predicted"/>
<name>A0A4Y3U0S2_9PROT</name>
<dbReference type="AlphaFoldDB" id="A0A4Y3U0S2"/>
<organism evidence="1 2">
    <name type="scientific">Acetobacter peroxydans</name>
    <dbReference type="NCBI Taxonomy" id="104098"/>
    <lineage>
        <taxon>Bacteria</taxon>
        <taxon>Pseudomonadati</taxon>
        <taxon>Pseudomonadota</taxon>
        <taxon>Alphaproteobacteria</taxon>
        <taxon>Acetobacterales</taxon>
        <taxon>Acetobacteraceae</taxon>
        <taxon>Acetobacter</taxon>
    </lineage>
</organism>
<evidence type="ECO:0000313" key="2">
    <source>
        <dbReference type="Proteomes" id="UP000317730"/>
    </source>
</evidence>
<dbReference type="RefSeq" id="WP_141377851.1">
    <property type="nucleotide sequence ID" value="NZ_BAPL01000003.1"/>
</dbReference>
<keyword evidence="2" id="KW-1185">Reference proteome</keyword>
<protein>
    <submittedName>
        <fullName evidence="1">Uncharacterized protein</fullName>
    </submittedName>
</protein>
<dbReference type="OrthoDB" id="9995581at2"/>
<gene>
    <name evidence="1" type="ORF">APE01nite_23720</name>
</gene>
<evidence type="ECO:0000313" key="1">
    <source>
        <dbReference type="EMBL" id="GEB86575.1"/>
    </source>
</evidence>
<sequence length="176" mass="19451">MISDNQMTVFNVVRDGVKSNKPVSYAEALDFLDACKITDADPVEAILENGLPFEIDSGQMWFERISPIAAETGKPSASDASVVHEQIVGVARFSRKPTRNGTRSLHVVSGAQAMTRKQTTEAPWECPVITGWMKNATLFGFVQINTQEPTLIMASTRMGMSYLVRQNNAKMDDIHE</sequence>
<dbReference type="EMBL" id="BJMV01000018">
    <property type="protein sequence ID" value="GEB86575.1"/>
    <property type="molecule type" value="Genomic_DNA"/>
</dbReference>
<comment type="caution">
    <text evidence="1">The sequence shown here is derived from an EMBL/GenBank/DDBJ whole genome shotgun (WGS) entry which is preliminary data.</text>
</comment>